<proteinExistence type="inferred from homology"/>
<evidence type="ECO:0000256" key="4">
    <source>
        <dbReference type="ARBA" id="ARBA00022737"/>
    </source>
</evidence>
<dbReference type="Pfam" id="PF00571">
    <property type="entry name" value="CBS"/>
    <property type="match status" value="1"/>
</dbReference>
<evidence type="ECO:0000256" key="2">
    <source>
        <dbReference type="ARBA" id="ARBA00010484"/>
    </source>
</evidence>
<keyword evidence="3 8" id="KW-0812">Transmembrane</keyword>
<feature type="transmembrane region" description="Helical" evidence="10">
    <location>
        <begin position="276"/>
        <end position="294"/>
    </location>
</feature>
<keyword evidence="11" id="KW-0732">Signal</keyword>
<feature type="transmembrane region" description="Helical" evidence="10">
    <location>
        <begin position="191"/>
        <end position="215"/>
    </location>
</feature>
<comment type="subcellular location">
    <subcellularLocation>
        <location evidence="1">Membrane</location>
        <topology evidence="1">Multi-pass membrane protein</topology>
    </subcellularLocation>
</comment>
<feature type="chain" id="PRO_5046695650" evidence="11">
    <location>
        <begin position="19"/>
        <end position="832"/>
    </location>
</feature>
<evidence type="ECO:0000259" key="12">
    <source>
        <dbReference type="PROSITE" id="PS51371"/>
    </source>
</evidence>
<name>A0ABR3K135_TRISP</name>
<accession>A0ABR3K135</accession>
<dbReference type="InterPro" id="IPR044751">
    <property type="entry name" value="Ion_transp-like_CBS"/>
</dbReference>
<evidence type="ECO:0000256" key="5">
    <source>
        <dbReference type="ARBA" id="ARBA00022989"/>
    </source>
</evidence>
<keyword evidence="15" id="KW-1185">Reference proteome</keyword>
<evidence type="ECO:0000256" key="10">
    <source>
        <dbReference type="SAM" id="Phobius"/>
    </source>
</evidence>
<organism evidence="14 15">
    <name type="scientific">Trichinella spiralis</name>
    <name type="common">Trichina worm</name>
    <dbReference type="NCBI Taxonomy" id="6334"/>
    <lineage>
        <taxon>Eukaryota</taxon>
        <taxon>Metazoa</taxon>
        <taxon>Ecdysozoa</taxon>
        <taxon>Nematoda</taxon>
        <taxon>Enoplea</taxon>
        <taxon>Dorylaimia</taxon>
        <taxon>Trichinellida</taxon>
        <taxon>Trichinellidae</taxon>
        <taxon>Trichinella</taxon>
    </lineage>
</organism>
<evidence type="ECO:0000313" key="14">
    <source>
        <dbReference type="EMBL" id="KAL1226895.1"/>
    </source>
</evidence>
<feature type="domain" description="CNNM transmembrane" evidence="13">
    <location>
        <begin position="187"/>
        <end position="368"/>
    </location>
</feature>
<feature type="transmembrane region" description="Helical" evidence="10">
    <location>
        <begin position="306"/>
        <end position="326"/>
    </location>
</feature>
<dbReference type="InterPro" id="IPR002550">
    <property type="entry name" value="CNNM"/>
</dbReference>
<protein>
    <submittedName>
        <fullName evidence="14">Unextended protein</fullName>
    </submittedName>
</protein>
<comment type="similarity">
    <text evidence="2">Belongs to the ACDP family.</text>
</comment>
<keyword evidence="6 8" id="KW-0472">Membrane</keyword>
<feature type="compositionally biased region" description="Basic and acidic residues" evidence="9">
    <location>
        <begin position="802"/>
        <end position="832"/>
    </location>
</feature>
<evidence type="ECO:0000313" key="15">
    <source>
        <dbReference type="Proteomes" id="UP001558632"/>
    </source>
</evidence>
<dbReference type="PROSITE" id="PS51846">
    <property type="entry name" value="CNNM"/>
    <property type="match status" value="1"/>
</dbReference>
<dbReference type="InterPro" id="IPR045095">
    <property type="entry name" value="ACDP"/>
</dbReference>
<dbReference type="Proteomes" id="UP001558632">
    <property type="component" value="Unassembled WGS sequence"/>
</dbReference>
<evidence type="ECO:0000256" key="6">
    <source>
        <dbReference type="ARBA" id="ARBA00023136"/>
    </source>
</evidence>
<dbReference type="SUPFAM" id="SSF54631">
    <property type="entry name" value="CBS-domain pair"/>
    <property type="match status" value="1"/>
</dbReference>
<feature type="region of interest" description="Disordered" evidence="9">
    <location>
        <begin position="785"/>
        <end position="832"/>
    </location>
</feature>
<dbReference type="EMBL" id="JBEUSY010000558">
    <property type="protein sequence ID" value="KAL1226895.1"/>
    <property type="molecule type" value="Genomic_DNA"/>
</dbReference>
<gene>
    <name evidence="14" type="ORF">TSPI_05666</name>
</gene>
<evidence type="ECO:0000256" key="8">
    <source>
        <dbReference type="PROSITE-ProRule" id="PRU01193"/>
    </source>
</evidence>
<feature type="region of interest" description="Disordered" evidence="9">
    <location>
        <begin position="719"/>
        <end position="768"/>
    </location>
</feature>
<evidence type="ECO:0000256" key="3">
    <source>
        <dbReference type="ARBA" id="ARBA00022692"/>
    </source>
</evidence>
<dbReference type="InterPro" id="IPR000644">
    <property type="entry name" value="CBS_dom"/>
</dbReference>
<evidence type="ECO:0000256" key="11">
    <source>
        <dbReference type="SAM" id="SignalP"/>
    </source>
</evidence>
<dbReference type="Gene3D" id="3.10.580.10">
    <property type="entry name" value="CBS-domain"/>
    <property type="match status" value="1"/>
</dbReference>
<dbReference type="InterPro" id="IPR046342">
    <property type="entry name" value="CBS_dom_sf"/>
</dbReference>
<dbReference type="PANTHER" id="PTHR12064">
    <property type="entry name" value="METAL TRANSPORTER CNNM"/>
    <property type="match status" value="1"/>
</dbReference>
<evidence type="ECO:0000256" key="9">
    <source>
        <dbReference type="SAM" id="MobiDB-lite"/>
    </source>
</evidence>
<evidence type="ECO:0000256" key="7">
    <source>
        <dbReference type="PROSITE-ProRule" id="PRU00703"/>
    </source>
</evidence>
<dbReference type="PROSITE" id="PS51371">
    <property type="entry name" value="CBS"/>
    <property type="match status" value="1"/>
</dbReference>
<evidence type="ECO:0000259" key="13">
    <source>
        <dbReference type="PROSITE" id="PS51846"/>
    </source>
</evidence>
<feature type="compositionally biased region" description="Low complexity" evidence="9">
    <location>
        <begin position="748"/>
        <end position="768"/>
    </location>
</feature>
<dbReference type="Pfam" id="PF25562">
    <property type="entry name" value="CNBH_CNNM2_C"/>
    <property type="match status" value="1"/>
</dbReference>
<sequence length="832" mass="92982">MRLALFYFFIYLIGTTFGKNACDCDALNEIIRRQADSRSQACVCDDSDEPILIGLRIDAYETVVSCDSAVSDRSPGQLTVQADVAVRIRLFGRNMLKVNTILLTESETECIDDGVLYTPSQEFDPFDPESITFSLTFTKAPVIYYVCFGWNVAGSNLLNQSITVGETVHQGRKEFQRISVVRKPKVYYMPLPLQICVLMLLLVMSGLFSGLNLGLMTLDKTDLRIILKCGDKQERKFAEKIYPIRKKGNYLLCSLLLGNVIVNSAISILFDDLTSGVIALVISSLGIVIFGEILPQAICSRYGLAVGAYTVVMTRFFMLLTAPLSWPISKILDKCLGEEVGQIYNKERLLELIRLSKEGKAGDLRDCQEVQIVTGALELARKTVSDVMTNIRDVFMLSSDVVLTPTAVNDIVRAGYTRIPVFEGQNRDAVISILNVKDLALLDPEDLIPLRNVCKFYQHPVRFVLEDTPLSVMLEEFKQGHYHMALVQRIVDDGESDPMYEVVGLVTLEDIIEEIIQAEIMDEFDVIRQRRRAVHRPKSVFIGVEALDGTGLAPDVEPYAVSPQLSLAAYQYLSTTFTAFSEQLMSRSVFDRLLAHHTVHCGAPDQYDPWKLLYQKDQQSDLFVLMLEGRAQVRIGRTDMLFDAGPFHHFGYEALAPLAEAANAASGRAQCWNDGMSLLTASKFTPDYTVRVDRDVVFFHLRAEQYLNALLATMVERGQSPPASRPIVNSSMPDVSHHQNQDKKKKYSSSAQAGGRGRLGSSSFSRSSPELEDYVLNGNHQQLTIDVHNADHPLCQDSGRGGGEDGSKVVKDEKEQEKEQEESGKKRLEKHQ</sequence>
<dbReference type="Pfam" id="PF01595">
    <property type="entry name" value="CNNM"/>
    <property type="match status" value="1"/>
</dbReference>
<keyword evidence="7" id="KW-0129">CBS domain</keyword>
<feature type="transmembrane region" description="Helical" evidence="10">
    <location>
        <begin position="250"/>
        <end position="270"/>
    </location>
</feature>
<reference evidence="14 15" key="1">
    <citation type="submission" date="2024-07" db="EMBL/GenBank/DDBJ databases">
        <title>Enhanced genomic and transcriptomic resources for Trichinella pseudospiralis and T. spiralis underpin the discovery of pronounced molecular differences between stages and species.</title>
        <authorList>
            <person name="Pasi K.K."/>
            <person name="La Rosa G."/>
            <person name="Gomez-Morales M.A."/>
            <person name="Tosini F."/>
            <person name="Sumanam S."/>
            <person name="Young N.D."/>
            <person name="Chang B.C."/>
            <person name="Robin G.B."/>
        </authorList>
    </citation>
    <scope>NUCLEOTIDE SEQUENCE [LARGE SCALE GENOMIC DNA]</scope>
    <source>
        <strain evidence="14">ISS534</strain>
    </source>
</reference>
<comment type="caution">
    <text evidence="14">The sequence shown here is derived from an EMBL/GenBank/DDBJ whole genome shotgun (WGS) entry which is preliminary data.</text>
</comment>
<keyword evidence="4" id="KW-0677">Repeat</keyword>
<feature type="domain" description="CBS" evidence="12">
    <location>
        <begin position="457"/>
        <end position="523"/>
    </location>
</feature>
<dbReference type="CDD" id="cd04590">
    <property type="entry name" value="CBS_pair_CorC_HlyC_assoc"/>
    <property type="match status" value="1"/>
</dbReference>
<keyword evidence="5 8" id="KW-1133">Transmembrane helix</keyword>
<feature type="signal peptide" evidence="11">
    <location>
        <begin position="1"/>
        <end position="18"/>
    </location>
</feature>
<evidence type="ECO:0000256" key="1">
    <source>
        <dbReference type="ARBA" id="ARBA00004141"/>
    </source>
</evidence>
<dbReference type="PANTHER" id="PTHR12064:SF94">
    <property type="entry name" value="UNEXTENDED PROTEIN"/>
    <property type="match status" value="1"/>
</dbReference>